<evidence type="ECO:0000313" key="1">
    <source>
        <dbReference type="EMBL" id="TRL27783.1"/>
    </source>
</evidence>
<comment type="caution">
    <text evidence="1">The sequence shown here is derived from an EMBL/GenBank/DDBJ whole genome shotgun (WGS) entry which is preliminary data.</text>
</comment>
<gene>
    <name evidence="1" type="ORF">FM996_18700</name>
</gene>
<accession>A0A549SEY6</accession>
<reference evidence="1 2" key="1">
    <citation type="submission" date="2019-07" db="EMBL/GenBank/DDBJ databases">
        <title>Ln-dependent methylotrophs.</title>
        <authorList>
            <person name="Tani A."/>
        </authorList>
    </citation>
    <scope>NUCLEOTIDE SEQUENCE [LARGE SCALE GENOMIC DNA]</scope>
    <source>
        <strain evidence="1 2">SM89A</strain>
    </source>
</reference>
<dbReference type="EMBL" id="VJMF01000086">
    <property type="protein sequence ID" value="TRL27783.1"/>
    <property type="molecule type" value="Genomic_DNA"/>
</dbReference>
<organism evidence="1 2">
    <name type="scientific">Methylosinus sporium</name>
    <dbReference type="NCBI Taxonomy" id="428"/>
    <lineage>
        <taxon>Bacteria</taxon>
        <taxon>Pseudomonadati</taxon>
        <taxon>Pseudomonadota</taxon>
        <taxon>Alphaproteobacteria</taxon>
        <taxon>Hyphomicrobiales</taxon>
        <taxon>Methylocystaceae</taxon>
        <taxon>Methylosinus</taxon>
    </lineage>
</organism>
<sequence length="149" mass="16063">MICSWRDFIRPASACDAELSGRWNRRIAAGKGFAFGNDNVARKTSGAACYGGAEGISGERQFALALSLARMLSATRAQLAIALRDLSLARLGRERPDALFSHVVERNVDDAIYAIGRDGPTMIDETVRRAVDDIVREAALGTGAPYFAD</sequence>
<dbReference type="Proteomes" id="UP000316781">
    <property type="component" value="Unassembled WGS sequence"/>
</dbReference>
<name>A0A549SEY6_METSR</name>
<dbReference type="AlphaFoldDB" id="A0A549SEY6"/>
<evidence type="ECO:0000313" key="2">
    <source>
        <dbReference type="Proteomes" id="UP000316781"/>
    </source>
</evidence>
<dbReference type="RefSeq" id="WP_185966594.1">
    <property type="nucleotide sequence ID" value="NZ_VJMF01000086.1"/>
</dbReference>
<proteinExistence type="predicted"/>
<protein>
    <submittedName>
        <fullName evidence="1">Uncharacterized protein</fullName>
    </submittedName>
</protein>